<keyword evidence="1" id="KW-1133">Transmembrane helix</keyword>
<gene>
    <name evidence="2" type="ORF">BT67DRAFT_106083</name>
</gene>
<reference evidence="2" key="2">
    <citation type="submission" date="2023-05" db="EMBL/GenBank/DDBJ databases">
        <authorList>
            <consortium name="Lawrence Berkeley National Laboratory"/>
            <person name="Steindorff A."/>
            <person name="Hensen N."/>
            <person name="Bonometti L."/>
            <person name="Westerberg I."/>
            <person name="Brannstrom I.O."/>
            <person name="Guillou S."/>
            <person name="Cros-Aarteil S."/>
            <person name="Calhoun S."/>
            <person name="Haridas S."/>
            <person name="Kuo A."/>
            <person name="Mondo S."/>
            <person name="Pangilinan J."/>
            <person name="Riley R."/>
            <person name="Labutti K."/>
            <person name="Andreopoulos B."/>
            <person name="Lipzen A."/>
            <person name="Chen C."/>
            <person name="Yanf M."/>
            <person name="Daum C."/>
            <person name="Ng V."/>
            <person name="Clum A."/>
            <person name="Ohm R."/>
            <person name="Martin F."/>
            <person name="Silar P."/>
            <person name="Natvig D."/>
            <person name="Lalanne C."/>
            <person name="Gautier V."/>
            <person name="Ament-Velasquez S.L."/>
            <person name="Kruys A."/>
            <person name="Hutchinson M.I."/>
            <person name="Powell A.J."/>
            <person name="Barry K."/>
            <person name="Miller A.N."/>
            <person name="Grigoriev I.V."/>
            <person name="Debuchy R."/>
            <person name="Gladieux P."/>
            <person name="Thoren M.H."/>
            <person name="Johannesson H."/>
        </authorList>
    </citation>
    <scope>NUCLEOTIDE SEQUENCE</scope>
    <source>
        <strain evidence="2">CBS 123565</strain>
    </source>
</reference>
<feature type="transmembrane region" description="Helical" evidence="1">
    <location>
        <begin position="118"/>
        <end position="136"/>
    </location>
</feature>
<feature type="transmembrane region" description="Helical" evidence="1">
    <location>
        <begin position="159"/>
        <end position="181"/>
    </location>
</feature>
<organism evidence="2 3">
    <name type="scientific">Trichocladium antarcticum</name>
    <dbReference type="NCBI Taxonomy" id="1450529"/>
    <lineage>
        <taxon>Eukaryota</taxon>
        <taxon>Fungi</taxon>
        <taxon>Dikarya</taxon>
        <taxon>Ascomycota</taxon>
        <taxon>Pezizomycotina</taxon>
        <taxon>Sordariomycetes</taxon>
        <taxon>Sordariomycetidae</taxon>
        <taxon>Sordariales</taxon>
        <taxon>Chaetomiaceae</taxon>
        <taxon>Trichocladium</taxon>
    </lineage>
</organism>
<reference evidence="2" key="1">
    <citation type="journal article" date="2023" name="Mol. Phylogenet. Evol.">
        <title>Genome-scale phylogeny and comparative genomics of the fungal order Sordariales.</title>
        <authorList>
            <person name="Hensen N."/>
            <person name="Bonometti L."/>
            <person name="Westerberg I."/>
            <person name="Brannstrom I.O."/>
            <person name="Guillou S."/>
            <person name="Cros-Aarteil S."/>
            <person name="Calhoun S."/>
            <person name="Haridas S."/>
            <person name="Kuo A."/>
            <person name="Mondo S."/>
            <person name="Pangilinan J."/>
            <person name="Riley R."/>
            <person name="LaButti K."/>
            <person name="Andreopoulos B."/>
            <person name="Lipzen A."/>
            <person name="Chen C."/>
            <person name="Yan M."/>
            <person name="Daum C."/>
            <person name="Ng V."/>
            <person name="Clum A."/>
            <person name="Steindorff A."/>
            <person name="Ohm R.A."/>
            <person name="Martin F."/>
            <person name="Silar P."/>
            <person name="Natvig D.O."/>
            <person name="Lalanne C."/>
            <person name="Gautier V."/>
            <person name="Ament-Velasquez S.L."/>
            <person name="Kruys A."/>
            <person name="Hutchinson M.I."/>
            <person name="Powell A.J."/>
            <person name="Barry K."/>
            <person name="Miller A.N."/>
            <person name="Grigoriev I.V."/>
            <person name="Debuchy R."/>
            <person name="Gladieux P."/>
            <person name="Hiltunen Thoren M."/>
            <person name="Johannesson H."/>
        </authorList>
    </citation>
    <scope>NUCLEOTIDE SEQUENCE</scope>
    <source>
        <strain evidence="2">CBS 123565</strain>
    </source>
</reference>
<proteinExistence type="predicted"/>
<evidence type="ECO:0000313" key="2">
    <source>
        <dbReference type="EMBL" id="KAK4137371.1"/>
    </source>
</evidence>
<sequence length="185" mass="20712">MTPRAPSPELQQLKPPEYFVPVVRLLIDRVRLVGRGMVKGRLRAREQQSAMRCGTICRGLIARRINRTLSRLLPSFVEPQNPDNWGSIIQGDITTTMTLASWRLGVPLRKARAQAFPILYGSCFLMSTVWGIYAILGNDCLSSRKTICSPLITKFVWKFYAGSLLIRNCLVGSGCGFFVPLPRPS</sequence>
<comment type="caution">
    <text evidence="2">The sequence shown here is derived from an EMBL/GenBank/DDBJ whole genome shotgun (WGS) entry which is preliminary data.</text>
</comment>
<accession>A0AAN6UT16</accession>
<dbReference type="Proteomes" id="UP001304895">
    <property type="component" value="Unassembled WGS sequence"/>
</dbReference>
<protein>
    <submittedName>
        <fullName evidence="2">Uncharacterized protein</fullName>
    </submittedName>
</protein>
<dbReference type="AlphaFoldDB" id="A0AAN6UT16"/>
<name>A0AAN6UT16_9PEZI</name>
<keyword evidence="1" id="KW-0812">Transmembrane</keyword>
<keyword evidence="1" id="KW-0472">Membrane</keyword>
<evidence type="ECO:0000313" key="3">
    <source>
        <dbReference type="Proteomes" id="UP001304895"/>
    </source>
</evidence>
<dbReference type="EMBL" id="MU853402">
    <property type="protein sequence ID" value="KAK4137371.1"/>
    <property type="molecule type" value="Genomic_DNA"/>
</dbReference>
<keyword evidence="3" id="KW-1185">Reference proteome</keyword>
<evidence type="ECO:0000256" key="1">
    <source>
        <dbReference type="SAM" id="Phobius"/>
    </source>
</evidence>